<dbReference type="Proteomes" id="UP000006882">
    <property type="component" value="Chromosome G2"/>
</dbReference>
<evidence type="ECO:0000313" key="2">
    <source>
        <dbReference type="Proteomes" id="UP000006882"/>
    </source>
</evidence>
<gene>
    <name evidence="1" type="ORF">PRUPE_2G220400</name>
</gene>
<evidence type="ECO:0000313" key="1">
    <source>
        <dbReference type="EMBL" id="ONI24038.1"/>
    </source>
</evidence>
<dbReference type="EMBL" id="CM007652">
    <property type="protein sequence ID" value="ONI24038.1"/>
    <property type="molecule type" value="Genomic_DNA"/>
</dbReference>
<reference evidence="1 2" key="1">
    <citation type="journal article" date="2013" name="Nat. Genet.">
        <title>The high-quality draft genome of peach (Prunus persica) identifies unique patterns of genetic diversity, domestication and genome evolution.</title>
        <authorList>
            <consortium name="International Peach Genome Initiative"/>
            <person name="Verde I."/>
            <person name="Abbott A.G."/>
            <person name="Scalabrin S."/>
            <person name="Jung S."/>
            <person name="Shu S."/>
            <person name="Marroni F."/>
            <person name="Zhebentyayeva T."/>
            <person name="Dettori M.T."/>
            <person name="Grimwood J."/>
            <person name="Cattonaro F."/>
            <person name="Zuccolo A."/>
            <person name="Rossini L."/>
            <person name="Jenkins J."/>
            <person name="Vendramin E."/>
            <person name="Meisel L.A."/>
            <person name="Decroocq V."/>
            <person name="Sosinski B."/>
            <person name="Prochnik S."/>
            <person name="Mitros T."/>
            <person name="Policriti A."/>
            <person name="Cipriani G."/>
            <person name="Dondini L."/>
            <person name="Ficklin S."/>
            <person name="Goodstein D.M."/>
            <person name="Xuan P."/>
            <person name="Del Fabbro C."/>
            <person name="Aramini V."/>
            <person name="Copetti D."/>
            <person name="Gonzalez S."/>
            <person name="Horner D.S."/>
            <person name="Falchi R."/>
            <person name="Lucas S."/>
            <person name="Mica E."/>
            <person name="Maldonado J."/>
            <person name="Lazzari B."/>
            <person name="Bielenberg D."/>
            <person name="Pirona R."/>
            <person name="Miculan M."/>
            <person name="Barakat A."/>
            <person name="Testolin R."/>
            <person name="Stella A."/>
            <person name="Tartarini S."/>
            <person name="Tonutti P."/>
            <person name="Arus P."/>
            <person name="Orellana A."/>
            <person name="Wells C."/>
            <person name="Main D."/>
            <person name="Vizzotto G."/>
            <person name="Silva H."/>
            <person name="Salamini F."/>
            <person name="Schmutz J."/>
            <person name="Morgante M."/>
            <person name="Rokhsar D.S."/>
        </authorList>
    </citation>
    <scope>NUCLEOTIDE SEQUENCE [LARGE SCALE GENOMIC DNA]</scope>
    <source>
        <strain evidence="2">cv. Nemared</strain>
    </source>
</reference>
<protein>
    <submittedName>
        <fullName evidence="1">Uncharacterized protein</fullName>
    </submittedName>
</protein>
<accession>A0A251QJS9</accession>
<name>A0A251QJS9_PRUPE</name>
<keyword evidence="2" id="KW-1185">Reference proteome</keyword>
<sequence>MAKKEAKLPTGHRKRVTSTNSELAFNCIHKQFNFLKLSSTITIISTKSSEFLVIFFDWPCLLFTFLIKSFARNRVLCFLLSSSVFCSASKQNFCPRLVNQTFCLASITSTQYKPWKLNKAQRSLRSQRQGFHHLEVKLKPRFLESWGLK</sequence>
<dbReference type="Gramene" id="ONI24038">
    <property type="protein sequence ID" value="ONI24038"/>
    <property type="gene ID" value="PRUPE_2G220400"/>
</dbReference>
<dbReference type="AlphaFoldDB" id="A0A251QJS9"/>
<organism evidence="1 2">
    <name type="scientific">Prunus persica</name>
    <name type="common">Peach</name>
    <name type="synonym">Amygdalus persica</name>
    <dbReference type="NCBI Taxonomy" id="3760"/>
    <lineage>
        <taxon>Eukaryota</taxon>
        <taxon>Viridiplantae</taxon>
        <taxon>Streptophyta</taxon>
        <taxon>Embryophyta</taxon>
        <taxon>Tracheophyta</taxon>
        <taxon>Spermatophyta</taxon>
        <taxon>Magnoliopsida</taxon>
        <taxon>eudicotyledons</taxon>
        <taxon>Gunneridae</taxon>
        <taxon>Pentapetalae</taxon>
        <taxon>rosids</taxon>
        <taxon>fabids</taxon>
        <taxon>Rosales</taxon>
        <taxon>Rosaceae</taxon>
        <taxon>Amygdaloideae</taxon>
        <taxon>Amygdaleae</taxon>
        <taxon>Prunus</taxon>
    </lineage>
</organism>
<proteinExistence type="predicted"/>